<evidence type="ECO:0000259" key="9">
    <source>
        <dbReference type="PROSITE" id="PS50011"/>
    </source>
</evidence>
<accession>A0A5A7S4Y8</accession>
<keyword evidence="3" id="KW-0808">Transferase</keyword>
<dbReference type="SMART" id="SM00220">
    <property type="entry name" value="S_TKc"/>
    <property type="match status" value="1"/>
</dbReference>
<organism evidence="10 11">
    <name type="scientific">Antrihabitans cavernicola</name>
    <dbReference type="NCBI Taxonomy" id="2495913"/>
    <lineage>
        <taxon>Bacteria</taxon>
        <taxon>Bacillati</taxon>
        <taxon>Actinomycetota</taxon>
        <taxon>Actinomycetes</taxon>
        <taxon>Mycobacteriales</taxon>
        <taxon>Nocardiaceae</taxon>
        <taxon>Antrihabitans</taxon>
    </lineage>
</organism>
<dbReference type="Gene3D" id="3.30.200.20">
    <property type="entry name" value="Phosphorylase Kinase, domain 1"/>
    <property type="match status" value="1"/>
</dbReference>
<evidence type="ECO:0000256" key="6">
    <source>
        <dbReference type="ARBA" id="ARBA00022840"/>
    </source>
</evidence>
<dbReference type="InterPro" id="IPR000719">
    <property type="entry name" value="Prot_kinase_dom"/>
</dbReference>
<evidence type="ECO:0000256" key="3">
    <source>
        <dbReference type="ARBA" id="ARBA00022679"/>
    </source>
</evidence>
<dbReference type="GO" id="GO:0005524">
    <property type="term" value="F:ATP binding"/>
    <property type="evidence" value="ECO:0007669"/>
    <property type="project" value="UniProtKB-KW"/>
</dbReference>
<dbReference type="GO" id="GO:0004674">
    <property type="term" value="F:protein serine/threonine kinase activity"/>
    <property type="evidence" value="ECO:0007669"/>
    <property type="project" value="UniProtKB-KW"/>
</dbReference>
<dbReference type="PANTHER" id="PTHR43289">
    <property type="entry name" value="MITOGEN-ACTIVATED PROTEIN KINASE KINASE KINASE 20-RELATED"/>
    <property type="match status" value="1"/>
</dbReference>
<dbReference type="EC" id="2.7.11.1" evidence="1"/>
<keyword evidence="4" id="KW-0547">Nucleotide-binding</keyword>
<dbReference type="Pfam" id="PF00069">
    <property type="entry name" value="Pkinase"/>
    <property type="match status" value="1"/>
</dbReference>
<feature type="domain" description="Protein kinase" evidence="9">
    <location>
        <begin position="12"/>
        <end position="269"/>
    </location>
</feature>
<evidence type="ECO:0000313" key="11">
    <source>
        <dbReference type="Proteomes" id="UP000322244"/>
    </source>
</evidence>
<gene>
    <name evidence="10" type="ORF">FOY51_20305</name>
</gene>
<dbReference type="CDD" id="cd14014">
    <property type="entry name" value="STKc_PknB_like"/>
    <property type="match status" value="1"/>
</dbReference>
<keyword evidence="2" id="KW-0723">Serine/threonine-protein kinase</keyword>
<keyword evidence="5 10" id="KW-0418">Kinase</keyword>
<dbReference type="PANTHER" id="PTHR43289:SF6">
    <property type="entry name" value="SERINE_THREONINE-PROTEIN KINASE NEKL-3"/>
    <property type="match status" value="1"/>
</dbReference>
<dbReference type="AlphaFoldDB" id="A0A5A7S4Y8"/>
<comment type="caution">
    <text evidence="10">The sequence shown here is derived from an EMBL/GenBank/DDBJ whole genome shotgun (WGS) entry which is preliminary data.</text>
</comment>
<dbReference type="Gene3D" id="1.10.510.10">
    <property type="entry name" value="Transferase(Phosphotransferase) domain 1"/>
    <property type="match status" value="1"/>
</dbReference>
<keyword evidence="6" id="KW-0067">ATP-binding</keyword>
<dbReference type="PROSITE" id="PS00108">
    <property type="entry name" value="PROTEIN_KINASE_ST"/>
    <property type="match status" value="1"/>
</dbReference>
<sequence>MTLDTGSAFAGFTIDRLLGTGSMGAVYLVTRPGRSEPEALKLLDGGDVDSSVFRARFEREADLARRIGHPNIVPVLDRGADHDQLWLATEYIDGPDASRLTGTELSPQRAVAIIADAARGIDYAHSRGLLHRDIKPANILIGDDRALVTDFGIAHSMDDARYAHGGETPAALAYTAPEQLEGHAVDHRADVYALGCVLYELLTDTVPFPRWNPLAMVNAHMTEPPPHPTDMVSTLPPAMNDVIVRALAKYPSERFNSCTELADAAAAALRENDSPDVDFGSPEPPHSRRPIVLALIAAVAIVAIAAGVVFATRPPSGEQPAAAQPTSSQATQGAAAPAFTATNQRVQGRTGVGSYDVTIPQVAGQNAAAATAFNDAIRSSLKNQAGVAAPAQFTLSGNRSSVVHASDHVISGLLLTDWNSAGAQPTSLIATTVIDADTAKPITLDSLFTNTYAGLQRLSARAAELLPATKAGTGFLRAGIAPTTPNFTNWLATPAGMSIRFDQGQVASPDSGLIDITIPWSVLADVMDPALVPIVSS</sequence>
<dbReference type="InterPro" id="IPR011009">
    <property type="entry name" value="Kinase-like_dom_sf"/>
</dbReference>
<evidence type="ECO:0000256" key="7">
    <source>
        <dbReference type="SAM" id="MobiDB-lite"/>
    </source>
</evidence>
<evidence type="ECO:0000256" key="4">
    <source>
        <dbReference type="ARBA" id="ARBA00022741"/>
    </source>
</evidence>
<keyword evidence="8" id="KW-1133">Transmembrane helix</keyword>
<reference evidence="10 11" key="1">
    <citation type="submission" date="2019-07" db="EMBL/GenBank/DDBJ databases">
        <title>Rhodococcus cavernicolus sp. nov., isolated from a cave.</title>
        <authorList>
            <person name="Lee S.D."/>
        </authorList>
    </citation>
    <scope>NUCLEOTIDE SEQUENCE [LARGE SCALE GENOMIC DNA]</scope>
    <source>
        <strain evidence="10 11">C1-24</strain>
    </source>
</reference>
<dbReference type="PROSITE" id="PS50011">
    <property type="entry name" value="PROTEIN_KINASE_DOM"/>
    <property type="match status" value="1"/>
</dbReference>
<feature type="transmembrane region" description="Helical" evidence="8">
    <location>
        <begin position="291"/>
        <end position="311"/>
    </location>
</feature>
<dbReference type="SUPFAM" id="SSF56112">
    <property type="entry name" value="Protein kinase-like (PK-like)"/>
    <property type="match status" value="1"/>
</dbReference>
<evidence type="ECO:0000256" key="1">
    <source>
        <dbReference type="ARBA" id="ARBA00012513"/>
    </source>
</evidence>
<dbReference type="Proteomes" id="UP000322244">
    <property type="component" value="Unassembled WGS sequence"/>
</dbReference>
<name>A0A5A7S4Y8_9NOCA</name>
<proteinExistence type="predicted"/>
<feature type="region of interest" description="Disordered" evidence="7">
    <location>
        <begin position="315"/>
        <end position="336"/>
    </location>
</feature>
<evidence type="ECO:0000313" key="10">
    <source>
        <dbReference type="EMBL" id="KAA0021240.1"/>
    </source>
</evidence>
<keyword evidence="11" id="KW-1185">Reference proteome</keyword>
<dbReference type="RefSeq" id="WP_149432073.1">
    <property type="nucleotide sequence ID" value="NZ_VLNY01000011.1"/>
</dbReference>
<dbReference type="InterPro" id="IPR008271">
    <property type="entry name" value="Ser/Thr_kinase_AS"/>
</dbReference>
<keyword evidence="8" id="KW-0812">Transmembrane</keyword>
<evidence type="ECO:0000256" key="2">
    <source>
        <dbReference type="ARBA" id="ARBA00022527"/>
    </source>
</evidence>
<feature type="compositionally biased region" description="Low complexity" evidence="7">
    <location>
        <begin position="319"/>
        <end position="336"/>
    </location>
</feature>
<evidence type="ECO:0000256" key="8">
    <source>
        <dbReference type="SAM" id="Phobius"/>
    </source>
</evidence>
<protein>
    <recommendedName>
        <fullName evidence="1">non-specific serine/threonine protein kinase</fullName>
        <ecNumber evidence="1">2.7.11.1</ecNumber>
    </recommendedName>
</protein>
<dbReference type="InterPro" id="IPR037126">
    <property type="entry name" value="PdaC/RsiV-like_sf"/>
</dbReference>
<dbReference type="OrthoDB" id="4371734at2"/>
<evidence type="ECO:0000256" key="5">
    <source>
        <dbReference type="ARBA" id="ARBA00022777"/>
    </source>
</evidence>
<dbReference type="EMBL" id="VLNY01000011">
    <property type="protein sequence ID" value="KAA0021240.1"/>
    <property type="molecule type" value="Genomic_DNA"/>
</dbReference>
<keyword evidence="8" id="KW-0472">Membrane</keyword>
<dbReference type="Gene3D" id="3.90.640.20">
    <property type="entry name" value="Heat-shock cognate protein, ATPase"/>
    <property type="match status" value="1"/>
</dbReference>